<accession>A0A6N8F9A2</accession>
<dbReference type="RefSeq" id="WP_155694254.1">
    <property type="nucleotide sequence ID" value="NZ_BAAAFQ010000006.1"/>
</dbReference>
<dbReference type="EC" id="4.2.1.96" evidence="4"/>
<dbReference type="NCBIfam" id="NF002018">
    <property type="entry name" value="PRK00823.1-3"/>
    <property type="match status" value="1"/>
</dbReference>
<dbReference type="EMBL" id="WOCD01000001">
    <property type="protein sequence ID" value="MUH71490.1"/>
    <property type="molecule type" value="Genomic_DNA"/>
</dbReference>
<sequence length="101" mass="11738">MAAVKLTNEQLEQELTDINAPLEAEKQWQIVDGKLHKEFVFKNFIQAFGFMTQVAIHAEKLIHHPEWSNVWNKVVIDLVTHDVDGISDLDIKMIKRMEKLV</sequence>
<comment type="catalytic activity">
    <reaction evidence="1 4">
        <text>(4aS,6R)-4a-hydroxy-L-erythro-5,6,7,8-tetrahydrobiopterin = (6R)-L-erythro-6,7-dihydrobiopterin + H2O</text>
        <dbReference type="Rhea" id="RHEA:11920"/>
        <dbReference type="ChEBI" id="CHEBI:15377"/>
        <dbReference type="ChEBI" id="CHEBI:15642"/>
        <dbReference type="ChEBI" id="CHEBI:43120"/>
        <dbReference type="EC" id="4.2.1.96"/>
    </reaction>
</comment>
<reference evidence="5 6" key="1">
    <citation type="submission" date="2019-11" db="EMBL/GenBank/DDBJ databases">
        <title>P. haliotis isolates from Z. marina roots.</title>
        <authorList>
            <person name="Cohen M."/>
            <person name="Jospin G."/>
            <person name="Eisen J.A."/>
            <person name="Coil D.A."/>
        </authorList>
    </citation>
    <scope>NUCLEOTIDE SEQUENCE [LARGE SCALE GENOMIC DNA]</scope>
    <source>
        <strain evidence="5 6">UCD-MCMsp1aY</strain>
    </source>
</reference>
<dbReference type="Pfam" id="PF01329">
    <property type="entry name" value="Pterin_4a"/>
    <property type="match status" value="1"/>
</dbReference>
<evidence type="ECO:0000313" key="5">
    <source>
        <dbReference type="EMBL" id="MUH71490.1"/>
    </source>
</evidence>
<dbReference type="PANTHER" id="PTHR12599:SF0">
    <property type="entry name" value="PTERIN-4-ALPHA-CARBINOLAMINE DEHYDRATASE"/>
    <property type="match status" value="1"/>
</dbReference>
<dbReference type="HAMAP" id="MF_00434">
    <property type="entry name" value="Pterin_4_alpha"/>
    <property type="match status" value="1"/>
</dbReference>
<dbReference type="InterPro" id="IPR036428">
    <property type="entry name" value="PCD_sf"/>
</dbReference>
<dbReference type="SUPFAM" id="SSF55248">
    <property type="entry name" value="PCD-like"/>
    <property type="match status" value="1"/>
</dbReference>
<evidence type="ECO:0000256" key="1">
    <source>
        <dbReference type="ARBA" id="ARBA00001554"/>
    </source>
</evidence>
<dbReference type="GO" id="GO:0008124">
    <property type="term" value="F:4-alpha-hydroxytetrahydrobiopterin dehydratase activity"/>
    <property type="evidence" value="ECO:0007669"/>
    <property type="project" value="UniProtKB-UniRule"/>
</dbReference>
<gene>
    <name evidence="5" type="ORF">GNP35_02635</name>
</gene>
<proteinExistence type="inferred from homology"/>
<comment type="caution">
    <text evidence="5">The sequence shown here is derived from an EMBL/GenBank/DDBJ whole genome shotgun (WGS) entry which is preliminary data.</text>
</comment>
<dbReference type="PANTHER" id="PTHR12599">
    <property type="entry name" value="PTERIN-4-ALPHA-CARBINOLAMINE DEHYDRATASE"/>
    <property type="match status" value="1"/>
</dbReference>
<comment type="similarity">
    <text evidence="2 4">Belongs to the pterin-4-alpha-carbinolamine dehydratase family.</text>
</comment>
<keyword evidence="6" id="KW-1185">Reference proteome</keyword>
<keyword evidence="3 4" id="KW-0456">Lyase</keyword>
<evidence type="ECO:0000313" key="6">
    <source>
        <dbReference type="Proteomes" id="UP000439994"/>
    </source>
</evidence>
<name>A0A6N8F9A2_9GAMM</name>
<organism evidence="5 6">
    <name type="scientific">Psychrosphaera haliotis</name>
    <dbReference type="NCBI Taxonomy" id="555083"/>
    <lineage>
        <taxon>Bacteria</taxon>
        <taxon>Pseudomonadati</taxon>
        <taxon>Pseudomonadota</taxon>
        <taxon>Gammaproteobacteria</taxon>
        <taxon>Alteromonadales</taxon>
        <taxon>Pseudoalteromonadaceae</taxon>
        <taxon>Psychrosphaera</taxon>
    </lineage>
</organism>
<dbReference type="OrthoDB" id="5294615at2"/>
<dbReference type="InterPro" id="IPR001533">
    <property type="entry name" value="Pterin_deHydtase"/>
</dbReference>
<dbReference type="GO" id="GO:0006729">
    <property type="term" value="P:tetrahydrobiopterin biosynthetic process"/>
    <property type="evidence" value="ECO:0007669"/>
    <property type="project" value="InterPro"/>
</dbReference>
<dbReference type="Gene3D" id="3.30.1360.20">
    <property type="entry name" value="Transcriptional coactivator/pterin dehydratase"/>
    <property type="match status" value="1"/>
</dbReference>
<evidence type="ECO:0000256" key="3">
    <source>
        <dbReference type="ARBA" id="ARBA00023239"/>
    </source>
</evidence>
<protein>
    <recommendedName>
        <fullName evidence="4">Putative pterin-4-alpha-carbinolamine dehydratase</fullName>
        <shortName evidence="4">PHS</shortName>
        <ecNumber evidence="4">4.2.1.96</ecNumber>
    </recommendedName>
    <alternativeName>
        <fullName evidence="4">4-alpha-hydroxy-tetrahydropterin dehydratase</fullName>
    </alternativeName>
    <alternativeName>
        <fullName evidence="4">Pterin carbinolamine dehydratase</fullName>
        <shortName evidence="4">PCD</shortName>
    </alternativeName>
</protein>
<dbReference type="Proteomes" id="UP000439994">
    <property type="component" value="Unassembled WGS sequence"/>
</dbReference>
<evidence type="ECO:0000256" key="2">
    <source>
        <dbReference type="ARBA" id="ARBA00006472"/>
    </source>
</evidence>
<dbReference type="AlphaFoldDB" id="A0A6N8F9A2"/>
<dbReference type="CDD" id="cd00914">
    <property type="entry name" value="PCD_DCoH_subfamily_b"/>
    <property type="match status" value="1"/>
</dbReference>
<evidence type="ECO:0000256" key="4">
    <source>
        <dbReference type="HAMAP-Rule" id="MF_00434"/>
    </source>
</evidence>